<dbReference type="InterPro" id="IPR034660">
    <property type="entry name" value="DinB/YfiT-like"/>
</dbReference>
<keyword evidence="2 3" id="KW-0479">Metal-binding</keyword>
<reference evidence="4" key="1">
    <citation type="submission" date="2021-04" db="EMBL/GenBank/DDBJ databases">
        <title>Phylogenetic analysis of Acidobacteriaceae.</title>
        <authorList>
            <person name="Qiu L."/>
            <person name="Zhang Q."/>
        </authorList>
    </citation>
    <scope>NUCLEOTIDE SEQUENCE</scope>
    <source>
        <strain evidence="4">DSM 25168</strain>
    </source>
</reference>
<evidence type="ECO:0000256" key="1">
    <source>
        <dbReference type="ARBA" id="ARBA00008635"/>
    </source>
</evidence>
<feature type="binding site" evidence="3">
    <location>
        <position position="135"/>
    </location>
    <ligand>
        <name>a divalent metal cation</name>
        <dbReference type="ChEBI" id="CHEBI:60240"/>
    </ligand>
</feature>
<evidence type="ECO:0000313" key="5">
    <source>
        <dbReference type="Proteomes" id="UP001059380"/>
    </source>
</evidence>
<name>A0A9J7BJE4_9BACT</name>
<sequence length="174" mass="19447">MDVLKSIIAEFDSETESTRKLLNAIPDGADFSWKPHDKSMTLGKLANHVADCTGDWAVHALTTDRLDWTPDMAPADYKNKADLLAQFEAKLATAKSALSAMTPEKWDSNWKFVAGDQTWIDDTKYNVMRTWVLNHMIHHRAQLGVYLRLLGTKIPGMYGPSADEMPAEQPAEVA</sequence>
<dbReference type="Pfam" id="PF05163">
    <property type="entry name" value="DinB"/>
    <property type="match status" value="1"/>
</dbReference>
<dbReference type="InterPro" id="IPR007837">
    <property type="entry name" value="DinB"/>
</dbReference>
<feature type="binding site" evidence="3">
    <location>
        <position position="48"/>
    </location>
    <ligand>
        <name>a divalent metal cation</name>
        <dbReference type="ChEBI" id="CHEBI:60240"/>
    </ligand>
</feature>
<dbReference type="Gene3D" id="1.20.120.450">
    <property type="entry name" value="dinb family like domain"/>
    <property type="match status" value="1"/>
</dbReference>
<organism evidence="4 5">
    <name type="scientific">Occallatibacter riparius</name>
    <dbReference type="NCBI Taxonomy" id="1002689"/>
    <lineage>
        <taxon>Bacteria</taxon>
        <taxon>Pseudomonadati</taxon>
        <taxon>Acidobacteriota</taxon>
        <taxon>Terriglobia</taxon>
        <taxon>Terriglobales</taxon>
        <taxon>Acidobacteriaceae</taxon>
        <taxon>Occallatibacter</taxon>
    </lineage>
</organism>
<dbReference type="SUPFAM" id="SSF109854">
    <property type="entry name" value="DinB/YfiT-like putative metalloenzymes"/>
    <property type="match status" value="1"/>
</dbReference>
<evidence type="ECO:0000256" key="3">
    <source>
        <dbReference type="PIRSR" id="PIRSR607837-1"/>
    </source>
</evidence>
<feature type="binding site" evidence="3">
    <location>
        <position position="139"/>
    </location>
    <ligand>
        <name>a divalent metal cation</name>
        <dbReference type="ChEBI" id="CHEBI:60240"/>
    </ligand>
</feature>
<evidence type="ECO:0000313" key="4">
    <source>
        <dbReference type="EMBL" id="UWZ82799.1"/>
    </source>
</evidence>
<dbReference type="Proteomes" id="UP001059380">
    <property type="component" value="Chromosome"/>
</dbReference>
<dbReference type="GO" id="GO:0046872">
    <property type="term" value="F:metal ion binding"/>
    <property type="evidence" value="ECO:0007669"/>
    <property type="project" value="UniProtKB-KW"/>
</dbReference>
<proteinExistence type="inferred from homology"/>
<dbReference type="KEGG" id="orp:MOP44_19780"/>
<protein>
    <submittedName>
        <fullName evidence="4">DinB family protein</fullName>
    </submittedName>
</protein>
<evidence type="ECO:0000256" key="2">
    <source>
        <dbReference type="ARBA" id="ARBA00022723"/>
    </source>
</evidence>
<comment type="similarity">
    <text evidence="1">Belongs to the DinB family.</text>
</comment>
<dbReference type="EMBL" id="CP093313">
    <property type="protein sequence ID" value="UWZ82799.1"/>
    <property type="molecule type" value="Genomic_DNA"/>
</dbReference>
<dbReference type="RefSeq" id="WP_260792027.1">
    <property type="nucleotide sequence ID" value="NZ_CP093313.1"/>
</dbReference>
<accession>A0A9J7BJE4</accession>
<dbReference type="AlphaFoldDB" id="A0A9J7BJE4"/>
<keyword evidence="5" id="KW-1185">Reference proteome</keyword>
<gene>
    <name evidence="4" type="ORF">MOP44_19780</name>
</gene>